<dbReference type="Pfam" id="PF03591">
    <property type="entry name" value="AzlC"/>
    <property type="match status" value="1"/>
</dbReference>
<keyword evidence="5 8" id="KW-0812">Transmembrane</keyword>
<dbReference type="STRING" id="1752398.A8M32_22370"/>
<dbReference type="AlphaFoldDB" id="A0A1E3V6D7"/>
<comment type="similarity">
    <text evidence="2">Belongs to the AzlC family.</text>
</comment>
<feature type="transmembrane region" description="Helical" evidence="8">
    <location>
        <begin position="73"/>
        <end position="92"/>
    </location>
</feature>
<feature type="transmembrane region" description="Helical" evidence="8">
    <location>
        <begin position="166"/>
        <end position="184"/>
    </location>
</feature>
<dbReference type="EMBL" id="LYBW01000062">
    <property type="protein sequence ID" value="ODR89193.1"/>
    <property type="molecule type" value="Genomic_DNA"/>
</dbReference>
<evidence type="ECO:0000256" key="1">
    <source>
        <dbReference type="ARBA" id="ARBA00004651"/>
    </source>
</evidence>
<evidence type="ECO:0000256" key="7">
    <source>
        <dbReference type="ARBA" id="ARBA00023136"/>
    </source>
</evidence>
<feature type="transmembrane region" description="Helical" evidence="8">
    <location>
        <begin position="20"/>
        <end position="38"/>
    </location>
</feature>
<evidence type="ECO:0000256" key="8">
    <source>
        <dbReference type="SAM" id="Phobius"/>
    </source>
</evidence>
<organism evidence="9 10">
    <name type="scientific">Sinorhizobium alkalisoli</name>
    <dbReference type="NCBI Taxonomy" id="1752398"/>
    <lineage>
        <taxon>Bacteria</taxon>
        <taxon>Pseudomonadati</taxon>
        <taxon>Pseudomonadota</taxon>
        <taxon>Alphaproteobacteria</taxon>
        <taxon>Hyphomicrobiales</taxon>
        <taxon>Rhizobiaceae</taxon>
        <taxon>Sinorhizobium/Ensifer group</taxon>
        <taxon>Sinorhizobium</taxon>
    </lineage>
</organism>
<accession>A0A1E3V6D7</accession>
<comment type="subcellular location">
    <subcellularLocation>
        <location evidence="1">Cell membrane</location>
        <topology evidence="1">Multi-pass membrane protein</topology>
    </subcellularLocation>
</comment>
<keyword evidence="6 8" id="KW-1133">Transmembrane helix</keyword>
<evidence type="ECO:0000313" key="10">
    <source>
        <dbReference type="Proteomes" id="UP000094342"/>
    </source>
</evidence>
<proteinExistence type="inferred from homology"/>
<protein>
    <submittedName>
        <fullName evidence="9">Branched-chain amino acid ABC transporter permease</fullName>
    </submittedName>
</protein>
<comment type="caution">
    <text evidence="9">The sequence shown here is derived from an EMBL/GenBank/DDBJ whole genome shotgun (WGS) entry which is preliminary data.</text>
</comment>
<reference evidence="10" key="1">
    <citation type="submission" date="2016-05" db="EMBL/GenBank/DDBJ databases">
        <authorList>
            <person name="Li Y."/>
        </authorList>
    </citation>
    <scope>NUCLEOTIDE SEQUENCE [LARGE SCALE GENOMIC DNA]</scope>
    <source>
        <strain evidence="10">YIC4027</strain>
    </source>
</reference>
<dbReference type="GO" id="GO:1903785">
    <property type="term" value="P:L-valine transmembrane transport"/>
    <property type="evidence" value="ECO:0007669"/>
    <property type="project" value="TreeGrafter"/>
</dbReference>
<feature type="transmembrane region" description="Helical" evidence="8">
    <location>
        <begin position="133"/>
        <end position="159"/>
    </location>
</feature>
<evidence type="ECO:0000256" key="5">
    <source>
        <dbReference type="ARBA" id="ARBA00022692"/>
    </source>
</evidence>
<keyword evidence="7 8" id="KW-0472">Membrane</keyword>
<name>A0A1E3V6D7_9HYPH</name>
<dbReference type="PANTHER" id="PTHR34979">
    <property type="entry name" value="INNER MEMBRANE PROTEIN YGAZ"/>
    <property type="match status" value="1"/>
</dbReference>
<evidence type="ECO:0000313" key="9">
    <source>
        <dbReference type="EMBL" id="ODR89193.1"/>
    </source>
</evidence>
<dbReference type="Proteomes" id="UP000094342">
    <property type="component" value="Unassembled WGS sequence"/>
</dbReference>
<evidence type="ECO:0000256" key="2">
    <source>
        <dbReference type="ARBA" id="ARBA00010735"/>
    </source>
</evidence>
<evidence type="ECO:0000256" key="4">
    <source>
        <dbReference type="ARBA" id="ARBA00022475"/>
    </source>
</evidence>
<evidence type="ECO:0000256" key="6">
    <source>
        <dbReference type="ARBA" id="ARBA00022989"/>
    </source>
</evidence>
<keyword evidence="3" id="KW-0813">Transport</keyword>
<keyword evidence="4" id="KW-1003">Cell membrane</keyword>
<evidence type="ECO:0000256" key="3">
    <source>
        <dbReference type="ARBA" id="ARBA00022448"/>
    </source>
</evidence>
<gene>
    <name evidence="9" type="ORF">A8M32_22370</name>
</gene>
<dbReference type="PANTHER" id="PTHR34979:SF1">
    <property type="entry name" value="INNER MEMBRANE PROTEIN YGAZ"/>
    <property type="match status" value="1"/>
</dbReference>
<dbReference type="InterPro" id="IPR011606">
    <property type="entry name" value="Brnchd-chn_aa_trnsp_permease"/>
</dbReference>
<dbReference type="GO" id="GO:0005886">
    <property type="term" value="C:plasma membrane"/>
    <property type="evidence" value="ECO:0007669"/>
    <property type="project" value="UniProtKB-SubCell"/>
</dbReference>
<keyword evidence="10" id="KW-1185">Reference proteome</keyword>
<sequence length="235" mass="24446">MDVKRVDILDEFIGGVRAMAPLTVAVVPIGLVFGAVAASKGLSSLETTMMSALVFAGGSQFVAMDIWMHPASWGALAFSALLVNIRHVLMGVSIGTRMPSFSGPAKYAAMLLLADEIWAMAELRAEETRLTPAWYAGLAIPFYCVWVLTSLAGSLVGAFLGDPKAIGLDFAFPAVFTVLVASFWKGRETGAVLAASAAAAVLVHQLLPGVWYIAAGAAAGVVATLVTRVGQEACA</sequence>